<feature type="transmembrane region" description="Helical" evidence="1">
    <location>
        <begin position="193"/>
        <end position="214"/>
    </location>
</feature>
<dbReference type="AlphaFoldDB" id="A0A9K3K7R4"/>
<reference evidence="2" key="1">
    <citation type="journal article" date="2021" name="Sci. Rep.">
        <title>Diploid genomic architecture of Nitzschia inconspicua, an elite biomass production diatom.</title>
        <authorList>
            <person name="Oliver A."/>
            <person name="Podell S."/>
            <person name="Pinowska A."/>
            <person name="Traller J.C."/>
            <person name="Smith S.R."/>
            <person name="McClure R."/>
            <person name="Beliaev A."/>
            <person name="Bohutskyi P."/>
            <person name="Hill E.A."/>
            <person name="Rabines A."/>
            <person name="Zheng H."/>
            <person name="Allen L.Z."/>
            <person name="Kuo A."/>
            <person name="Grigoriev I.V."/>
            <person name="Allen A.E."/>
            <person name="Hazlebeck D."/>
            <person name="Allen E.E."/>
        </authorList>
    </citation>
    <scope>NUCLEOTIDE SEQUENCE</scope>
    <source>
        <strain evidence="2">Hildebrandi</strain>
    </source>
</reference>
<feature type="transmembrane region" description="Helical" evidence="1">
    <location>
        <begin position="234"/>
        <end position="252"/>
    </location>
</feature>
<accession>A0A9K3K7R4</accession>
<reference evidence="2" key="2">
    <citation type="submission" date="2021-04" db="EMBL/GenBank/DDBJ databases">
        <authorList>
            <person name="Podell S."/>
        </authorList>
    </citation>
    <scope>NUCLEOTIDE SEQUENCE</scope>
    <source>
        <strain evidence="2">Hildebrandi</strain>
    </source>
</reference>
<keyword evidence="1" id="KW-0472">Membrane</keyword>
<feature type="transmembrane region" description="Helical" evidence="1">
    <location>
        <begin position="153"/>
        <end position="181"/>
    </location>
</feature>
<dbReference type="EMBL" id="JAGRRH010000055">
    <property type="protein sequence ID" value="KAG7338513.1"/>
    <property type="molecule type" value="Genomic_DNA"/>
</dbReference>
<evidence type="ECO:0000313" key="4">
    <source>
        <dbReference type="Proteomes" id="UP000693970"/>
    </source>
</evidence>
<feature type="transmembrane region" description="Helical" evidence="1">
    <location>
        <begin position="60"/>
        <end position="83"/>
    </location>
</feature>
<feature type="transmembrane region" description="Helical" evidence="1">
    <location>
        <begin position="6"/>
        <end position="25"/>
    </location>
</feature>
<gene>
    <name evidence="3" type="ORF">IV203_009108</name>
    <name evidence="2" type="ORF">IV203_011143</name>
</gene>
<evidence type="ECO:0000313" key="3">
    <source>
        <dbReference type="EMBL" id="KAG7353060.1"/>
    </source>
</evidence>
<keyword evidence="1" id="KW-1133">Transmembrane helix</keyword>
<organism evidence="2 4">
    <name type="scientific">Nitzschia inconspicua</name>
    <dbReference type="NCBI Taxonomy" id="303405"/>
    <lineage>
        <taxon>Eukaryota</taxon>
        <taxon>Sar</taxon>
        <taxon>Stramenopiles</taxon>
        <taxon>Ochrophyta</taxon>
        <taxon>Bacillariophyta</taxon>
        <taxon>Bacillariophyceae</taxon>
        <taxon>Bacillariophycidae</taxon>
        <taxon>Bacillariales</taxon>
        <taxon>Bacillariaceae</taxon>
        <taxon>Nitzschia</taxon>
    </lineage>
</organism>
<protein>
    <submittedName>
        <fullName evidence="2">Uncharacterized protein</fullName>
    </submittedName>
</protein>
<sequence>MVNFMCALSALLFMTGNALLITYYVREFNRPHFDYDTYVSLDPAYIQEEWDFRIQHRPKYMAAGVLNALAWFFLMFPMVQLSWILSQGGAKWISLHIAIALLALAGSFTEWISRFLYIGTTMATELLATQFNLDTWITTNDQIGWRSLEVTHVVTYGLVSFIDAFEWIMLFIIFTLVHISVKRWRREVDSTTFGACWNALGLFVALFCLLDFVAEIMRLVGFSVFGKISFWYSSVNRLLLLPGWLLILGCRLPMAGVKLNQQTLAARQGLSSSVAAGNGSASGSMNGSVGSPVS</sequence>
<evidence type="ECO:0000256" key="1">
    <source>
        <dbReference type="SAM" id="Phobius"/>
    </source>
</evidence>
<name>A0A9K3K7R4_9STRA</name>
<dbReference type="OrthoDB" id="46902at2759"/>
<feature type="transmembrane region" description="Helical" evidence="1">
    <location>
        <begin position="89"/>
        <end position="108"/>
    </location>
</feature>
<keyword evidence="1" id="KW-0812">Transmembrane</keyword>
<proteinExistence type="predicted"/>
<keyword evidence="4" id="KW-1185">Reference proteome</keyword>
<dbReference type="Proteomes" id="UP000693970">
    <property type="component" value="Unassembled WGS sequence"/>
</dbReference>
<evidence type="ECO:0000313" key="2">
    <source>
        <dbReference type="EMBL" id="KAG7338513.1"/>
    </source>
</evidence>
<dbReference type="EMBL" id="JAGRRH010000017">
    <property type="protein sequence ID" value="KAG7353060.1"/>
    <property type="molecule type" value="Genomic_DNA"/>
</dbReference>
<comment type="caution">
    <text evidence="2">The sequence shown here is derived from an EMBL/GenBank/DDBJ whole genome shotgun (WGS) entry which is preliminary data.</text>
</comment>